<sequence length="396" mass="42233">MRLLRGERSPQQASFVELFFDLVVVFALNQVVASSAPGLASASATDQWVTLLRVMLLILPLIWVWTMTAYGTARFDPRGNEAQVVVLVTAFGVLLLGAAIPEAFDATALAFAVIYVALQISRVAVLALTLRRHPLRRRYLATLFWFCISAVPWLLGAVTGGTAGTLLWLLAVTIEYGAARTGWPAPRLGRERITAWAHAPEHLADRYRQLLMIALGEAILAVGIAYTDQAGFRSLTQTFGLVIAFLTAVLLWRIYSYKAGDLFGVAIASAKDPARLGRVAAGAHVFMIVGVLATAAGHELVQTHPAGHSASAWLAVILGGPAIYLFGRALLERVVFSRMSRPRLIGIAVLLLLTVPLAFTPPLTAVAAASAALLAIAIADVHRAAGRPSEAPAPPG</sequence>
<dbReference type="PANTHER" id="PTHR36840">
    <property type="entry name" value="BLL5714 PROTEIN"/>
    <property type="match status" value="1"/>
</dbReference>
<dbReference type="Proteomes" id="UP001303001">
    <property type="component" value="Chromosome"/>
</dbReference>
<feature type="transmembrane region" description="Helical" evidence="1">
    <location>
        <begin position="82"/>
        <end position="100"/>
    </location>
</feature>
<feature type="transmembrane region" description="Helical" evidence="1">
    <location>
        <begin position="51"/>
        <end position="70"/>
    </location>
</feature>
<gene>
    <name evidence="2" type="ORF">RMN56_10490</name>
</gene>
<feature type="transmembrane region" description="Helical" evidence="1">
    <location>
        <begin position="276"/>
        <end position="298"/>
    </location>
</feature>
<evidence type="ECO:0000313" key="3">
    <source>
        <dbReference type="Proteomes" id="UP001303001"/>
    </source>
</evidence>
<feature type="transmembrane region" description="Helical" evidence="1">
    <location>
        <begin position="140"/>
        <end position="159"/>
    </location>
</feature>
<proteinExistence type="predicted"/>
<organism evidence="2 3">
    <name type="scientific">Micromonospora halotolerans</name>
    <dbReference type="NCBI Taxonomy" id="709879"/>
    <lineage>
        <taxon>Bacteria</taxon>
        <taxon>Bacillati</taxon>
        <taxon>Actinomycetota</taxon>
        <taxon>Actinomycetes</taxon>
        <taxon>Micromonosporales</taxon>
        <taxon>Micromonosporaceae</taxon>
        <taxon>Micromonospora</taxon>
    </lineage>
</organism>
<dbReference type="InterPro" id="IPR010640">
    <property type="entry name" value="Low_temperature_requirement_A"/>
</dbReference>
<evidence type="ECO:0000256" key="1">
    <source>
        <dbReference type="SAM" id="Phobius"/>
    </source>
</evidence>
<dbReference type="PANTHER" id="PTHR36840:SF1">
    <property type="entry name" value="BLL5714 PROTEIN"/>
    <property type="match status" value="1"/>
</dbReference>
<dbReference type="Pfam" id="PF06772">
    <property type="entry name" value="LtrA"/>
    <property type="match status" value="1"/>
</dbReference>
<feature type="transmembrane region" description="Helical" evidence="1">
    <location>
        <begin position="310"/>
        <end position="331"/>
    </location>
</feature>
<evidence type="ECO:0000313" key="2">
    <source>
        <dbReference type="EMBL" id="WNM41732.1"/>
    </source>
</evidence>
<keyword evidence="1" id="KW-0472">Membrane</keyword>
<feature type="transmembrane region" description="Helical" evidence="1">
    <location>
        <begin position="238"/>
        <end position="255"/>
    </location>
</feature>
<keyword evidence="1" id="KW-1133">Transmembrane helix</keyword>
<keyword evidence="3" id="KW-1185">Reference proteome</keyword>
<dbReference type="RefSeq" id="WP_313723634.1">
    <property type="nucleotide sequence ID" value="NZ_CP134876.1"/>
</dbReference>
<reference evidence="2 3" key="1">
    <citation type="submission" date="2023-09" db="EMBL/GenBank/DDBJ databases">
        <title>Micromonospora halotolerans DSM 45598 genome sequence.</title>
        <authorList>
            <person name="Mo P."/>
        </authorList>
    </citation>
    <scope>NUCLEOTIDE SEQUENCE [LARGE SCALE GENOMIC DNA]</scope>
    <source>
        <strain evidence="2 3">DSM 45598</strain>
    </source>
</reference>
<accession>A0ABZ0A2X6</accession>
<protein>
    <submittedName>
        <fullName evidence="2">Low temperature requirement protein A</fullName>
    </submittedName>
</protein>
<feature type="transmembrane region" description="Helical" evidence="1">
    <location>
        <begin position="12"/>
        <end position="31"/>
    </location>
</feature>
<keyword evidence="1" id="KW-0812">Transmembrane</keyword>
<name>A0ABZ0A2X6_9ACTN</name>
<feature type="transmembrane region" description="Helical" evidence="1">
    <location>
        <begin position="106"/>
        <end position="128"/>
    </location>
</feature>
<feature type="transmembrane region" description="Helical" evidence="1">
    <location>
        <begin position="343"/>
        <end position="359"/>
    </location>
</feature>
<dbReference type="EMBL" id="CP134876">
    <property type="protein sequence ID" value="WNM41732.1"/>
    <property type="molecule type" value="Genomic_DNA"/>
</dbReference>